<accession>A0A0A8XQP1</accession>
<dbReference type="Gene3D" id="3.80.10.10">
    <property type="entry name" value="Ribonuclease Inhibitor"/>
    <property type="match status" value="1"/>
</dbReference>
<feature type="compositionally biased region" description="Basic and acidic residues" evidence="2">
    <location>
        <begin position="314"/>
        <end position="325"/>
    </location>
</feature>
<proteinExistence type="predicted"/>
<feature type="region of interest" description="Disordered" evidence="2">
    <location>
        <begin position="663"/>
        <end position="700"/>
    </location>
</feature>
<feature type="region of interest" description="Disordered" evidence="2">
    <location>
        <begin position="543"/>
        <end position="580"/>
    </location>
</feature>
<dbReference type="InterPro" id="IPR032675">
    <property type="entry name" value="LRR_dom_sf"/>
</dbReference>
<evidence type="ECO:0000259" key="3">
    <source>
        <dbReference type="Pfam" id="PF23598"/>
    </source>
</evidence>
<dbReference type="PANTHER" id="PTHR33472">
    <property type="entry name" value="OS01G0106600 PROTEIN"/>
    <property type="match status" value="1"/>
</dbReference>
<reference evidence="4" key="2">
    <citation type="journal article" date="2015" name="Data Brief">
        <title>Shoot transcriptome of the giant reed, Arundo donax.</title>
        <authorList>
            <person name="Barrero R.A."/>
            <person name="Guerrero F.D."/>
            <person name="Moolhuijzen P."/>
            <person name="Goolsby J.A."/>
            <person name="Tidwell J."/>
            <person name="Bellgard S.E."/>
            <person name="Bellgard M.I."/>
        </authorList>
    </citation>
    <scope>NUCLEOTIDE SEQUENCE</scope>
    <source>
        <tissue evidence="4">Shoot tissue taken approximately 20 cm above the soil surface</tissue>
    </source>
</reference>
<dbReference type="EMBL" id="GBRH01282867">
    <property type="protein sequence ID" value="JAD15028.1"/>
    <property type="molecule type" value="Transcribed_RNA"/>
</dbReference>
<evidence type="ECO:0000256" key="2">
    <source>
        <dbReference type="SAM" id="MobiDB-lite"/>
    </source>
</evidence>
<dbReference type="SUPFAM" id="SSF52058">
    <property type="entry name" value="L domain-like"/>
    <property type="match status" value="1"/>
</dbReference>
<feature type="region of interest" description="Disordered" evidence="2">
    <location>
        <begin position="1085"/>
        <end position="1184"/>
    </location>
</feature>
<evidence type="ECO:0000313" key="4">
    <source>
        <dbReference type="EMBL" id="JAD15028.1"/>
    </source>
</evidence>
<keyword evidence="1" id="KW-0677">Repeat</keyword>
<feature type="compositionally biased region" description="Low complexity" evidence="2">
    <location>
        <begin position="260"/>
        <end position="273"/>
    </location>
</feature>
<feature type="compositionally biased region" description="Polar residues" evidence="2">
    <location>
        <begin position="274"/>
        <end position="284"/>
    </location>
</feature>
<dbReference type="PANTHER" id="PTHR33472:SF28">
    <property type="entry name" value="BROMO AND FHA DOMAIN-CONTAINING PROTEIN DDB_G0267958"/>
    <property type="match status" value="1"/>
</dbReference>
<feature type="region of interest" description="Disordered" evidence="2">
    <location>
        <begin position="1"/>
        <end position="291"/>
    </location>
</feature>
<sequence>MEEPGKKTATPAPPLPPEAEATDDGPAATPDPSESAGRAPPRQQPDAAAMADPDEEAATPPPLPQEAETTDGPVSASDLALPASESAHRTPPRQQPDAAAAGEQQQKTEADGQPPTPTKAEEVASRPRAPQASSLEMAAAAAPDVDLTFSAPPPAPPAQQQQPGKEATPPPPLEATESTGAHAATPDSAPSPTKPDRRAPPPQELPDATGQPQPTAEATGQPPTPTTAEQLAPLSHPPETPPQESAAPGPAAEAPPPQQPQQQEGSAAEGASSVQDVASAPTTQEGKEKARRLWQCLRTVVRVGFHRLKSAPLSDDKGGDVKPAPDGKQTAAPEIEKKDPAPAPAKKPSRKDSDSGAHAKPVAKKKDEGERSKSRRDEENVPAPAPVKRFQMVGKLVLRIMSLYRRHRSSGKGEAAGAAPGEDEGGKTKPVTAPEEGEGGDTKPVTAPGEGEGGETKPAPAPGQEEKSPHLKWPREEERLERILEEAFTRLLATEYNKLSCIRQKCLLTFSIFGLAAEVKKQSMIYWWVSEFNLLHRWSDLPTSGKNSVPDSPELNGKAREQGRKTAAPGQGKATNGDKLDREAEGIFSKLSDHGFLEAIKNSCSKVIHGCKVNPLVHWMVKHQARDDRFADLDAKGNPADLQPNSRILCLTAGNRGRLQKMRMQDEPQVGDKSNKPNKEASAPSPQASTEAVGPTKEGTQNIQSSLLDHEPIDVADFKGKRVILNVNAHVYPLSKSLLLHLSDCLVVLQLGRWCNLDTTTYMEVDGLESLGAIGFLKNLRYLGLRGLSRLTKLPRGIQQLKTLTILDMRGCQNLVNVASKAITPLKQLTHLDLTECYMLEYIDRKGITSLSELQVFKGFVFGAGTQGSKACKLRDLKKLKKLQKLTISIATDANVGNREMGELEHLASLRKLTITWSEIPSILVGDTEKVTQKREQLLSKWTSLELPQGLEKLDIRCYPRDKLELIKVPKSLEKLYLRGGDLNKFSIEGPNFVKTLRLRYLKNFTMGWRDVLDILKEIEYVEIVVKDEKVMNLMYMDKKDTNVCQKYIEEQLKLVEQMKIQLVKQMKIPEATLDENGVWVKDKKEEENRDLNADESTSTTKEDAKMGKEAQDAMKKSKVPEPSAPNEVPSTEASPVVNKVTDKPKKTENNHNEASRAQAEGKEGKSPTLEVPEQKKGNQTSVE</sequence>
<feature type="compositionally biased region" description="Basic and acidic residues" evidence="2">
    <location>
        <begin position="1141"/>
        <end position="1166"/>
    </location>
</feature>
<feature type="region of interest" description="Disordered" evidence="2">
    <location>
        <begin position="408"/>
        <end position="474"/>
    </location>
</feature>
<feature type="compositionally biased region" description="Low complexity" evidence="2">
    <location>
        <begin position="36"/>
        <end position="51"/>
    </location>
</feature>
<reference evidence="4" key="1">
    <citation type="submission" date="2014-09" db="EMBL/GenBank/DDBJ databases">
        <authorList>
            <person name="Magalhaes I.L.F."/>
            <person name="Oliveira U."/>
            <person name="Santos F.R."/>
            <person name="Vidigal T.H.D.A."/>
            <person name="Brescovit A.D."/>
            <person name="Santos A.J."/>
        </authorList>
    </citation>
    <scope>NUCLEOTIDE SEQUENCE</scope>
    <source>
        <tissue evidence="4">Shoot tissue taken approximately 20 cm above the soil surface</tissue>
    </source>
</reference>
<feature type="compositionally biased region" description="Low complexity" evidence="2">
    <location>
        <begin position="242"/>
        <end position="252"/>
    </location>
</feature>
<feature type="region of interest" description="Disordered" evidence="2">
    <location>
        <begin position="304"/>
        <end position="387"/>
    </location>
</feature>
<feature type="compositionally biased region" description="Basic and acidic residues" evidence="2">
    <location>
        <begin position="364"/>
        <end position="379"/>
    </location>
</feature>
<dbReference type="AlphaFoldDB" id="A0A0A8XQP1"/>
<organism evidence="4">
    <name type="scientific">Arundo donax</name>
    <name type="common">Giant reed</name>
    <name type="synonym">Donax arundinaceus</name>
    <dbReference type="NCBI Taxonomy" id="35708"/>
    <lineage>
        <taxon>Eukaryota</taxon>
        <taxon>Viridiplantae</taxon>
        <taxon>Streptophyta</taxon>
        <taxon>Embryophyta</taxon>
        <taxon>Tracheophyta</taxon>
        <taxon>Spermatophyta</taxon>
        <taxon>Magnoliopsida</taxon>
        <taxon>Liliopsida</taxon>
        <taxon>Poales</taxon>
        <taxon>Poaceae</taxon>
        <taxon>PACMAD clade</taxon>
        <taxon>Arundinoideae</taxon>
        <taxon>Arundineae</taxon>
        <taxon>Arundo</taxon>
    </lineage>
</organism>
<evidence type="ECO:0000256" key="1">
    <source>
        <dbReference type="ARBA" id="ARBA00022737"/>
    </source>
</evidence>
<feature type="domain" description="Disease resistance R13L4/SHOC-2-like LRR" evidence="3">
    <location>
        <begin position="755"/>
        <end position="892"/>
    </location>
</feature>
<dbReference type="InterPro" id="IPR055414">
    <property type="entry name" value="LRR_R13L4/SHOC2-like"/>
</dbReference>
<feature type="compositionally biased region" description="Basic and acidic residues" evidence="2">
    <location>
        <begin position="464"/>
        <end position="474"/>
    </location>
</feature>
<dbReference type="Pfam" id="PF23598">
    <property type="entry name" value="LRR_14"/>
    <property type="match status" value="1"/>
</dbReference>
<feature type="compositionally biased region" description="Basic and acidic residues" evidence="2">
    <location>
        <begin position="1101"/>
        <end position="1120"/>
    </location>
</feature>
<protein>
    <recommendedName>
        <fullName evidence="3">Disease resistance R13L4/SHOC-2-like LRR domain-containing protein</fullName>
    </recommendedName>
</protein>
<name>A0A0A8XQP1_ARUDO</name>